<dbReference type="EMBL" id="CP009287">
    <property type="protein sequence ID" value="AIQ69892.1"/>
    <property type="molecule type" value="Genomic_DNA"/>
</dbReference>
<evidence type="ECO:0000259" key="10">
    <source>
        <dbReference type="Pfam" id="PF25198"/>
    </source>
</evidence>
<dbReference type="InterPro" id="IPR046953">
    <property type="entry name" value="Spore_GerAC-like_C"/>
</dbReference>
<dbReference type="RefSeq" id="WP_025707409.1">
    <property type="nucleotide sequence ID" value="NZ_CP009287.1"/>
</dbReference>
<keyword evidence="3" id="KW-0309">Germination</keyword>
<keyword evidence="5" id="KW-0472">Membrane</keyword>
<dbReference type="InterPro" id="IPR008844">
    <property type="entry name" value="Spore_GerAC-like"/>
</dbReference>
<comment type="subcellular location">
    <subcellularLocation>
        <location evidence="1">Membrane</location>
        <topology evidence="1">Lipid-anchor</topology>
    </subcellularLocation>
</comment>
<dbReference type="AlphaFoldDB" id="A0A089M9J1"/>
<accession>A0A089M9J1</accession>
<dbReference type="HOGENOM" id="CLU_051140_0_0_9"/>
<dbReference type="GO" id="GO:0016020">
    <property type="term" value="C:membrane"/>
    <property type="evidence" value="ECO:0007669"/>
    <property type="project" value="UniProtKB-SubCell"/>
</dbReference>
<evidence type="ECO:0000256" key="4">
    <source>
        <dbReference type="ARBA" id="ARBA00022729"/>
    </source>
</evidence>
<dbReference type="NCBIfam" id="TIGR02887">
    <property type="entry name" value="spore_ger_x_C"/>
    <property type="match status" value="1"/>
</dbReference>
<dbReference type="Proteomes" id="UP000029500">
    <property type="component" value="Chromosome"/>
</dbReference>
<protein>
    <submittedName>
        <fullName evidence="11">Uncharacterized protein</fullName>
    </submittedName>
</protein>
<keyword evidence="4" id="KW-0732">Signal</keyword>
<evidence type="ECO:0000256" key="2">
    <source>
        <dbReference type="ARBA" id="ARBA00007886"/>
    </source>
</evidence>
<evidence type="ECO:0000256" key="8">
    <source>
        <dbReference type="SAM" id="Coils"/>
    </source>
</evidence>
<dbReference type="GO" id="GO:0009847">
    <property type="term" value="P:spore germination"/>
    <property type="evidence" value="ECO:0007669"/>
    <property type="project" value="InterPro"/>
</dbReference>
<evidence type="ECO:0000256" key="5">
    <source>
        <dbReference type="ARBA" id="ARBA00023136"/>
    </source>
</evidence>
<dbReference type="InterPro" id="IPR057336">
    <property type="entry name" value="GerAC_N"/>
</dbReference>
<evidence type="ECO:0000313" key="11">
    <source>
        <dbReference type="EMBL" id="AIQ69892.1"/>
    </source>
</evidence>
<evidence type="ECO:0000256" key="7">
    <source>
        <dbReference type="ARBA" id="ARBA00023288"/>
    </source>
</evidence>
<dbReference type="InterPro" id="IPR038501">
    <property type="entry name" value="Spore_GerAC_C_sf"/>
</dbReference>
<feature type="domain" description="Spore germination GerAC-like C-terminal" evidence="9">
    <location>
        <begin position="226"/>
        <end position="390"/>
    </location>
</feature>
<gene>
    <name evidence="11" type="ORF">PGRAT_21295</name>
</gene>
<dbReference type="PANTHER" id="PTHR35789:SF1">
    <property type="entry name" value="SPORE GERMINATION PROTEIN B3"/>
    <property type="match status" value="1"/>
</dbReference>
<keyword evidence="7" id="KW-0449">Lipoprotein</keyword>
<comment type="similarity">
    <text evidence="2">Belongs to the GerABKC lipoprotein family.</text>
</comment>
<organism evidence="11 12">
    <name type="scientific">Paenibacillus graminis</name>
    <dbReference type="NCBI Taxonomy" id="189425"/>
    <lineage>
        <taxon>Bacteria</taxon>
        <taxon>Bacillati</taxon>
        <taxon>Bacillota</taxon>
        <taxon>Bacilli</taxon>
        <taxon>Bacillales</taxon>
        <taxon>Paenibacillaceae</taxon>
        <taxon>Paenibacillus</taxon>
    </lineage>
</organism>
<evidence type="ECO:0000259" key="9">
    <source>
        <dbReference type="Pfam" id="PF05504"/>
    </source>
</evidence>
<dbReference type="Pfam" id="PF25198">
    <property type="entry name" value="Spore_GerAC_N"/>
    <property type="match status" value="1"/>
</dbReference>
<dbReference type="KEGG" id="pgm:PGRAT_21295"/>
<evidence type="ECO:0000256" key="1">
    <source>
        <dbReference type="ARBA" id="ARBA00004635"/>
    </source>
</evidence>
<dbReference type="OrthoDB" id="9816067at2"/>
<sequence>MKTKRLSVLILFAVLSLNLAGCWNSRELNELAIVSGIGVDRLMDTGELRVTFQVVNPSATATTQGASTSQSPISIYSVNDRTVFGALRRASKQATRQLFFAHAQLLVIGESLAESGMNDVLDIFERSHELRLNTTVLVSRGTDAESIMKVLLPQESVPSIGLGKKAENTSKVWGETPQVSVFETVKEITGGGGFTISGVRMRGNVEEGQKKASLEQTKAETSILISGQAVFKKGKLENWIDGPEARGTQWILDKIVETNLNIDSGDQAKAVAVNVVYSNTRIKVEMRDGLPVFKVYISEEGNLNETESDVDLSKNQEIKKLEAEMEELTKKEVREAFQAAQRLECDYFNFANEFKRVNPAEWKKVEKDWNQIFAKGKLDVQVQAYIRATGMRLTPLKAPE</sequence>
<evidence type="ECO:0000256" key="6">
    <source>
        <dbReference type="ARBA" id="ARBA00023139"/>
    </source>
</evidence>
<feature type="domain" description="Spore germination protein N-terminal" evidence="10">
    <location>
        <begin position="24"/>
        <end position="196"/>
    </location>
</feature>
<reference evidence="11 12" key="1">
    <citation type="submission" date="2014-08" db="EMBL/GenBank/DDBJ databases">
        <title>Comparative genomics of the Paenibacillus odorifer group.</title>
        <authorList>
            <person name="den Bakker H.C."/>
            <person name="Tsai Y.-C."/>
            <person name="Martin N."/>
            <person name="Korlach J."/>
            <person name="Wiedmann M."/>
        </authorList>
    </citation>
    <scope>NUCLEOTIDE SEQUENCE [LARGE SCALE GENOMIC DNA]</scope>
    <source>
        <strain evidence="11 12">DSM 15220</strain>
    </source>
</reference>
<feature type="coiled-coil region" evidence="8">
    <location>
        <begin position="311"/>
        <end position="338"/>
    </location>
</feature>
<dbReference type="Gene3D" id="3.30.300.210">
    <property type="entry name" value="Nutrient germinant receptor protein C, domain 3"/>
    <property type="match status" value="1"/>
</dbReference>
<keyword evidence="8" id="KW-0175">Coiled coil</keyword>
<name>A0A089M9J1_9BACL</name>
<dbReference type="eggNOG" id="ENOG502Z9N7">
    <property type="taxonomic scope" value="Bacteria"/>
</dbReference>
<dbReference type="PANTHER" id="PTHR35789">
    <property type="entry name" value="SPORE GERMINATION PROTEIN B3"/>
    <property type="match status" value="1"/>
</dbReference>
<keyword evidence="6" id="KW-0564">Palmitate</keyword>
<keyword evidence="12" id="KW-1185">Reference proteome</keyword>
<dbReference type="STRING" id="189425.PGRAT_21295"/>
<evidence type="ECO:0000256" key="3">
    <source>
        <dbReference type="ARBA" id="ARBA00022544"/>
    </source>
</evidence>
<proteinExistence type="inferred from homology"/>
<dbReference type="Pfam" id="PF05504">
    <property type="entry name" value="Spore_GerAC"/>
    <property type="match status" value="1"/>
</dbReference>
<evidence type="ECO:0000313" key="12">
    <source>
        <dbReference type="Proteomes" id="UP000029500"/>
    </source>
</evidence>